<dbReference type="EMBL" id="BSTJ01000007">
    <property type="protein sequence ID" value="GLY77501.1"/>
    <property type="molecule type" value="Genomic_DNA"/>
</dbReference>
<evidence type="ECO:0000259" key="1">
    <source>
        <dbReference type="Pfam" id="PF08241"/>
    </source>
</evidence>
<evidence type="ECO:0000313" key="3">
    <source>
        <dbReference type="Proteomes" id="UP001165135"/>
    </source>
</evidence>
<feature type="domain" description="Methyltransferase type 11" evidence="1">
    <location>
        <begin position="43"/>
        <end position="133"/>
    </location>
</feature>
<gene>
    <name evidence="2" type="ORF">Airi01_057680</name>
</gene>
<organism evidence="2 3">
    <name type="scientific">Actinoallomurus iriomotensis</name>
    <dbReference type="NCBI Taxonomy" id="478107"/>
    <lineage>
        <taxon>Bacteria</taxon>
        <taxon>Bacillati</taxon>
        <taxon>Actinomycetota</taxon>
        <taxon>Actinomycetes</taxon>
        <taxon>Streptosporangiales</taxon>
        <taxon>Thermomonosporaceae</taxon>
        <taxon>Actinoallomurus</taxon>
    </lineage>
</organism>
<dbReference type="AlphaFoldDB" id="A0A9W6RJY4"/>
<reference evidence="2" key="1">
    <citation type="submission" date="2023-03" db="EMBL/GenBank/DDBJ databases">
        <title>Actinoallomurus iriomotensis NBRC 103681.</title>
        <authorList>
            <person name="Ichikawa N."/>
            <person name="Sato H."/>
            <person name="Tonouchi N."/>
        </authorList>
    </citation>
    <scope>NUCLEOTIDE SEQUENCE</scope>
    <source>
        <strain evidence="2">NBRC 103681</strain>
    </source>
</reference>
<dbReference type="InterPro" id="IPR029063">
    <property type="entry name" value="SAM-dependent_MTases_sf"/>
</dbReference>
<keyword evidence="2" id="KW-0489">Methyltransferase</keyword>
<dbReference type="SUPFAM" id="SSF53335">
    <property type="entry name" value="S-adenosyl-L-methionine-dependent methyltransferases"/>
    <property type="match status" value="1"/>
</dbReference>
<dbReference type="Proteomes" id="UP001165135">
    <property type="component" value="Unassembled WGS sequence"/>
</dbReference>
<keyword evidence="2" id="KW-0808">Transferase</keyword>
<dbReference type="PANTHER" id="PTHR43591">
    <property type="entry name" value="METHYLTRANSFERASE"/>
    <property type="match status" value="1"/>
</dbReference>
<dbReference type="Pfam" id="PF08241">
    <property type="entry name" value="Methyltransf_11"/>
    <property type="match status" value="1"/>
</dbReference>
<name>A0A9W6RJY4_9ACTN</name>
<accession>A0A9W6RJY4</accession>
<evidence type="ECO:0000313" key="2">
    <source>
        <dbReference type="EMBL" id="GLY77501.1"/>
    </source>
</evidence>
<dbReference type="InterPro" id="IPR013216">
    <property type="entry name" value="Methyltransf_11"/>
</dbReference>
<proteinExistence type="predicted"/>
<dbReference type="Gene3D" id="3.40.50.150">
    <property type="entry name" value="Vaccinia Virus protein VP39"/>
    <property type="match status" value="1"/>
</dbReference>
<dbReference type="RefSeq" id="WP_285627101.1">
    <property type="nucleotide sequence ID" value="NZ_BSTJ01000007.1"/>
</dbReference>
<dbReference type="CDD" id="cd02440">
    <property type="entry name" value="AdoMet_MTases"/>
    <property type="match status" value="1"/>
</dbReference>
<dbReference type="GO" id="GO:0008757">
    <property type="term" value="F:S-adenosylmethionine-dependent methyltransferase activity"/>
    <property type="evidence" value="ECO:0007669"/>
    <property type="project" value="InterPro"/>
</dbReference>
<sequence length="249" mass="26427">MSTQHEIEALVTRLDAADAFPGAAELRDRSYRLLGLRTGARVVDVGCGAGRAVAEMTESGADAVGVDVAEPMLRIARRRWPGSAFRMAGAYTLPFEAGTMDGYRADKVYHELGDPVRAVREARRVLAPGGRIALVGQDWDTLVVDAADGTLTRAIVHARAETIPSPRVARRYRALLLDAGFTDVTVEVRTAVLTGAGALPLLTGLAGAARAAGAVTEEQAAAWAAEQTDRSRTDRLFVAVPMFVASATR</sequence>
<protein>
    <submittedName>
        <fullName evidence="2">Methyltransferase</fullName>
    </submittedName>
</protein>
<comment type="caution">
    <text evidence="2">The sequence shown here is derived from an EMBL/GenBank/DDBJ whole genome shotgun (WGS) entry which is preliminary data.</text>
</comment>
<dbReference type="GO" id="GO:0032259">
    <property type="term" value="P:methylation"/>
    <property type="evidence" value="ECO:0007669"/>
    <property type="project" value="UniProtKB-KW"/>
</dbReference>